<dbReference type="VEuPathDB" id="VectorBase:AARA21_015468"/>
<dbReference type="Proteomes" id="UP000075840">
    <property type="component" value="Unassembled WGS sequence"/>
</dbReference>
<sequence length="806" mass="93863">MAHTLNNIEIYNRTTITLNGTIHLTVPLNESVMIRFDLFHSSRGNQQFNHYPVKFPNQPVCEFIDNFYADYSKYVDDMINLPRKGECPIAPRIIYVLNKPFPSKAVPPFFPSGLWKTQILITLNDVEIARSLRVRKYNRTAVALNGTIHLLVPLNESIMVTSDFFHSRLSNQQFNHYPVKFPTQQVCKFLENFYTDYSEYVDDFENLPAKGECPIKPCKIDILNKPFPAKAVPPFFPSVLFSLLLFVSVTLQLMQIDFERLEQLAGFDIYNSSLRVRKYNRTAVVINGTIELMVPLNESVMVTSDLFHSSRGNQQFNHYPVKFPTQNVCEFLENFYTDYSEYVDDLDNLPAKGECPIKPCKIDILNKPFPAKAVPPFFPSGLWKAQLKLTMNDIDFERFDQLSGYNVYNSSLRVRKYNRTMVTLNGTLQVVVPLNKSFMISTDFFHSSRGNQQFNHYPVKLPTRHVCEFMDNFYADYSEHVKDMINMPERGECPIRPRTIYVVNKPFPKEAVPPFFPPGLWKVHLINSVQNVEIVRINMWILLLSFLLTAICLHGMQIDFERFEQMSGFNLYNSSLRVRKYNRTLVTLNGTLEIVAPLNKTIVVSTDFFHSSRGNQQYNHHPAKFPTRDVCDFMSNFYEGYNEHVEDMINMPKRGECPITPRMIYVVNKIFPAKAVPHFFRPGLWKIYIINKIKNVEVSRFEMVFNTWFLLGLLFLLLARLLGIQIDFERTEQLTGFDVYGSTLRVRKYNRTTIVLNGTFTSKIVLDNNYAVSTQLFHSPLGNQQFNHYPMKLPTHQLRDFRRYVP</sequence>
<dbReference type="Pfam" id="PF06477">
    <property type="entry name" value="DUF1091"/>
    <property type="match status" value="1"/>
</dbReference>
<organism evidence="1 2">
    <name type="scientific">Anopheles arabiensis</name>
    <name type="common">Mosquito</name>
    <dbReference type="NCBI Taxonomy" id="7173"/>
    <lineage>
        <taxon>Eukaryota</taxon>
        <taxon>Metazoa</taxon>
        <taxon>Ecdysozoa</taxon>
        <taxon>Arthropoda</taxon>
        <taxon>Hexapoda</taxon>
        <taxon>Insecta</taxon>
        <taxon>Pterygota</taxon>
        <taxon>Neoptera</taxon>
        <taxon>Endopterygota</taxon>
        <taxon>Diptera</taxon>
        <taxon>Nematocera</taxon>
        <taxon>Culicoidea</taxon>
        <taxon>Culicidae</taxon>
        <taxon>Anophelinae</taxon>
        <taxon>Anopheles</taxon>
    </lineage>
</organism>
<dbReference type="InterPro" id="IPR010512">
    <property type="entry name" value="DUF1091"/>
</dbReference>
<dbReference type="VEuPathDB" id="VectorBase:AARA21_003261"/>
<dbReference type="EMBL" id="APCN01003396">
    <property type="status" value="NOT_ANNOTATED_CDS"/>
    <property type="molecule type" value="Genomic_DNA"/>
</dbReference>
<evidence type="ECO:0000313" key="1">
    <source>
        <dbReference type="EnsemblMetazoa" id="AARA009520-PA"/>
    </source>
</evidence>
<dbReference type="AlphaFoldDB" id="A0A182I7G6"/>
<reference evidence="1" key="1">
    <citation type="submission" date="2022-08" db="UniProtKB">
        <authorList>
            <consortium name="EnsemblMetazoa"/>
        </authorList>
    </citation>
    <scope>IDENTIFICATION</scope>
    <source>
        <strain evidence="1">Dongola</strain>
    </source>
</reference>
<dbReference type="VEuPathDB" id="VectorBase:AARA21_000403"/>
<dbReference type="VEuPathDB" id="VectorBase:AARA21_005682"/>
<accession>A0A182I7G6</accession>
<dbReference type="PANTHER" id="PTHR21112:SF0">
    <property type="entry name" value="CHEMOSENSORY PROTEIN A 29A-RELATED"/>
    <property type="match status" value="1"/>
</dbReference>
<protein>
    <submittedName>
        <fullName evidence="1">Uncharacterized protein</fullName>
    </submittedName>
</protein>
<proteinExistence type="predicted"/>
<keyword evidence="2" id="KW-1185">Reference proteome</keyword>
<name>A0A182I7G6_ANOAR</name>
<dbReference type="VEuPathDB" id="VectorBase:AARA21_008717"/>
<dbReference type="PANTHER" id="PTHR21112">
    <property type="entry name" value="CHEMOSENSORY PROTEIN A 29A-RELATED"/>
    <property type="match status" value="1"/>
</dbReference>
<dbReference type="VEuPathDB" id="VectorBase:AARA009520"/>
<evidence type="ECO:0000313" key="2">
    <source>
        <dbReference type="Proteomes" id="UP000075840"/>
    </source>
</evidence>
<dbReference type="EnsemblMetazoa" id="AARA009520-RA">
    <property type="protein sequence ID" value="AARA009520-PA"/>
    <property type="gene ID" value="AARA009520"/>
</dbReference>